<sequence>MFLRQVRADQQQQTSDFHTLHEENRTLLQPEDTPINENDDLYSIFDNNGNFFNDLNDSDDFYNNSGDDQETNREFNEKVYDGNKKQNHYSRNEAGPYFPNYTMLLLFLWITKHQIGHTVSLNNRNTPSTSKSTDQALIFPLKDILHRILANPQLREHMYFGPGIYCENKCEIWHRELWHKSPLFGEISIRLNNVVYGLSDFIIYYDIRTSETYYSRIISILHIDDSQDMCIKIECIFEFDSLPSILKSKHRKVASQDGCLWMTDDTLIIKPANIISKVDIWLTDISEPNVITSDLPEGNEQAGVKNHNAYYGCRNCMIHHNNLHDISFDIAKYGRYHHKTTLQFAEVRNTQTQTERDFLTMEYGIRENPSVFDNVMRDRHLQCPHDAFHCIGGIVKEMLQATFEILTAVIDRLLNLWVSFSKMVYLVFHKKFSENCYNNLQQSLMQWAIQVAKIFPNITRLPNFHIQCHFIMHAKNFATLVNTAVPTKEMMHRLYKGIVPHSNKKDIELDFVHRDNCLQTLRFLLDGGTDERYNSIKQFDFNMLSKDYCIHLLLNSWYISPQMIDLEYENDTNISQITCMDESYINMRVQGRYKKNDLRAAGLEGILNDNLFSELECAYQEELNCIKHIASRKVKYFKSISYSIIENNNQIDVNLRVGDIINVLEDISTDTINDGENEATTIVSYARIQAIFLHTKDQLEIPFLILDWFISLNTNDSKLDCSRYRLQRSADHTWRQIYVVKWVDHQPNVHFVHQCRKSGCDNGRHDENNVYYISSSNCGIIKFSVVRYDGSSLKFSIIAVFRKVYFDEKNFNITTKEWKYEIGTCFVCQKYLYCGVNLAEGSVCNCEKTLKPTNSSKTKKLQVGHVRNGVYKHNESHPILVSASNLSNSQLLRDQNTYNKNNLISIDEKENQTVKTPIKPLNPSKLNNVLNSNSDIPFRFKLVIKTPDLTKPAKAIILEKIPAYFEFDDLVLQKVCKTVGLVVRTKYELSYKAEKGTGAGTILEEEEDFEEFIREYHRLTISDKALLITATVKQKEKAKRKKKSLEISDGNESVSEDDELELTAK</sequence>
<feature type="region of interest" description="Disordered" evidence="1">
    <location>
        <begin position="1039"/>
        <end position="1065"/>
    </location>
</feature>
<feature type="compositionally biased region" description="Acidic residues" evidence="1">
    <location>
        <begin position="1054"/>
        <end position="1065"/>
    </location>
</feature>
<dbReference type="VEuPathDB" id="FungiDB:RhiirFUN_006094"/>
<dbReference type="Proteomes" id="UP000684084">
    <property type="component" value="Unassembled WGS sequence"/>
</dbReference>
<organism evidence="2 3">
    <name type="scientific">Rhizophagus irregularis</name>
    <dbReference type="NCBI Taxonomy" id="588596"/>
    <lineage>
        <taxon>Eukaryota</taxon>
        <taxon>Fungi</taxon>
        <taxon>Fungi incertae sedis</taxon>
        <taxon>Mucoromycota</taxon>
        <taxon>Glomeromycotina</taxon>
        <taxon>Glomeromycetes</taxon>
        <taxon>Glomerales</taxon>
        <taxon>Glomeraceae</taxon>
        <taxon>Rhizophagus</taxon>
    </lineage>
</organism>
<dbReference type="VEuPathDB" id="FungiDB:RhiirFUN_001535"/>
<proteinExistence type="predicted"/>
<name>A0A915Z654_9GLOM</name>
<dbReference type="AlphaFoldDB" id="A0A915Z654"/>
<accession>A0A915Z654</accession>
<gene>
    <name evidence="2" type="ORF">CHRIB12_LOCUS9687</name>
</gene>
<evidence type="ECO:0000256" key="1">
    <source>
        <dbReference type="SAM" id="MobiDB-lite"/>
    </source>
</evidence>
<protein>
    <submittedName>
        <fullName evidence="2">Uncharacterized protein</fullName>
    </submittedName>
</protein>
<evidence type="ECO:0000313" key="3">
    <source>
        <dbReference type="Proteomes" id="UP000684084"/>
    </source>
</evidence>
<dbReference type="OrthoDB" id="2364338at2759"/>
<reference evidence="2" key="1">
    <citation type="submission" date="2020-05" db="EMBL/GenBank/DDBJ databases">
        <authorList>
            <person name="Rincon C."/>
            <person name="Sanders R I."/>
            <person name="Robbins C."/>
            <person name="Chaturvedi A."/>
        </authorList>
    </citation>
    <scope>NUCLEOTIDE SEQUENCE</scope>
    <source>
        <strain evidence="2">CHB12</strain>
    </source>
</reference>
<evidence type="ECO:0000313" key="2">
    <source>
        <dbReference type="EMBL" id="CAB5363834.1"/>
    </source>
</evidence>
<dbReference type="EMBL" id="CAGKOT010000019">
    <property type="protein sequence ID" value="CAB5363834.1"/>
    <property type="molecule type" value="Genomic_DNA"/>
</dbReference>
<comment type="caution">
    <text evidence="2">The sequence shown here is derived from an EMBL/GenBank/DDBJ whole genome shotgun (WGS) entry which is preliminary data.</text>
</comment>